<evidence type="ECO:0000313" key="2">
    <source>
        <dbReference type="Proteomes" id="UP000828048"/>
    </source>
</evidence>
<evidence type="ECO:0000313" key="1">
    <source>
        <dbReference type="EMBL" id="KAH7852666.1"/>
    </source>
</evidence>
<comment type="caution">
    <text evidence="1">The sequence shown here is derived from an EMBL/GenBank/DDBJ whole genome shotgun (WGS) entry which is preliminary data.</text>
</comment>
<dbReference type="EMBL" id="CM037158">
    <property type="protein sequence ID" value="KAH7852666.1"/>
    <property type="molecule type" value="Genomic_DNA"/>
</dbReference>
<organism evidence="1 2">
    <name type="scientific">Vaccinium darrowii</name>
    <dbReference type="NCBI Taxonomy" id="229202"/>
    <lineage>
        <taxon>Eukaryota</taxon>
        <taxon>Viridiplantae</taxon>
        <taxon>Streptophyta</taxon>
        <taxon>Embryophyta</taxon>
        <taxon>Tracheophyta</taxon>
        <taxon>Spermatophyta</taxon>
        <taxon>Magnoliopsida</taxon>
        <taxon>eudicotyledons</taxon>
        <taxon>Gunneridae</taxon>
        <taxon>Pentapetalae</taxon>
        <taxon>asterids</taxon>
        <taxon>Ericales</taxon>
        <taxon>Ericaceae</taxon>
        <taxon>Vaccinioideae</taxon>
        <taxon>Vaccinieae</taxon>
        <taxon>Vaccinium</taxon>
    </lineage>
</organism>
<gene>
    <name evidence="1" type="ORF">Vadar_027625</name>
</gene>
<proteinExistence type="predicted"/>
<dbReference type="Proteomes" id="UP000828048">
    <property type="component" value="Chromosome 8"/>
</dbReference>
<reference evidence="1 2" key="1">
    <citation type="journal article" date="2021" name="Hortic Res">
        <title>High-quality reference genome and annotation aids understanding of berry development for evergreen blueberry (Vaccinium darrowii).</title>
        <authorList>
            <person name="Yu J."/>
            <person name="Hulse-Kemp A.M."/>
            <person name="Babiker E."/>
            <person name="Staton M."/>
        </authorList>
    </citation>
    <scope>NUCLEOTIDE SEQUENCE [LARGE SCALE GENOMIC DNA]</scope>
    <source>
        <strain evidence="2">cv. NJ 8807/NJ 8810</strain>
        <tissue evidence="1">Young leaf</tissue>
    </source>
</reference>
<sequence>MNYQSASRNHRTKGFKANQTFKFVMVSAICFWLLYQCKNSHHNTKHNRIKIHMKLGEEHSAMILGRKGNAAWHSSESDSNSKDIDSMGVKSDEEETYLKKKEYNRENITSDEEKKDQKDTETKDEKPESNDENNPGIALSLHKDLNHGDQRLRVNEETDLNEPRKVDEGRTSTSILQKDEAYKESIEDKYRMEETGNGEAEDGVHTFNDENGVPGDVDHIIETMPSELSAEKENDLLQENRNRTIDSMPREEEGK</sequence>
<protein>
    <submittedName>
        <fullName evidence="1">Uncharacterized protein</fullName>
    </submittedName>
</protein>
<name>A0ACB7YGH0_9ERIC</name>
<keyword evidence="2" id="KW-1185">Reference proteome</keyword>
<accession>A0ACB7YGH0</accession>